<feature type="transmembrane region" description="Helical" evidence="1">
    <location>
        <begin position="19"/>
        <end position="39"/>
    </location>
</feature>
<dbReference type="EMBL" id="JAHLFH010000121">
    <property type="protein sequence ID" value="MBU3819856.1"/>
    <property type="molecule type" value="Genomic_DNA"/>
</dbReference>
<protein>
    <submittedName>
        <fullName evidence="2">NusG domain II-containing protein</fullName>
    </submittedName>
</protein>
<dbReference type="Pfam" id="PF07009">
    <property type="entry name" value="NusG_II"/>
    <property type="match status" value="1"/>
</dbReference>
<evidence type="ECO:0000313" key="3">
    <source>
        <dbReference type="Proteomes" id="UP000824178"/>
    </source>
</evidence>
<dbReference type="CDD" id="cd09846">
    <property type="entry name" value="DUF1312"/>
    <property type="match status" value="1"/>
</dbReference>
<reference evidence="2" key="1">
    <citation type="journal article" date="2021" name="PeerJ">
        <title>Extensive microbial diversity within the chicken gut microbiome revealed by metagenomics and culture.</title>
        <authorList>
            <person name="Gilroy R."/>
            <person name="Ravi A."/>
            <person name="Getino M."/>
            <person name="Pursley I."/>
            <person name="Horton D.L."/>
            <person name="Alikhan N.F."/>
            <person name="Baker D."/>
            <person name="Gharbi K."/>
            <person name="Hall N."/>
            <person name="Watson M."/>
            <person name="Adriaenssens E.M."/>
            <person name="Foster-Nyarko E."/>
            <person name="Jarju S."/>
            <person name="Secka A."/>
            <person name="Antonio M."/>
            <person name="Oren A."/>
            <person name="Chaudhuri R.R."/>
            <person name="La Ragione R."/>
            <person name="Hildebrand F."/>
            <person name="Pallen M.J."/>
        </authorList>
    </citation>
    <scope>NUCLEOTIDE SEQUENCE</scope>
    <source>
        <strain evidence="2">742</strain>
    </source>
</reference>
<dbReference type="InterPro" id="IPR038690">
    <property type="entry name" value="NusG_2_sf"/>
</dbReference>
<comment type="caution">
    <text evidence="2">The sequence shown here is derived from an EMBL/GenBank/DDBJ whole genome shotgun (WGS) entry which is preliminary data.</text>
</comment>
<name>A0A9E2KK75_9FIRM</name>
<evidence type="ECO:0000256" key="1">
    <source>
        <dbReference type="SAM" id="Phobius"/>
    </source>
</evidence>
<reference evidence="2" key="2">
    <citation type="submission" date="2021-04" db="EMBL/GenBank/DDBJ databases">
        <authorList>
            <person name="Gilroy R."/>
        </authorList>
    </citation>
    <scope>NUCLEOTIDE SEQUENCE</scope>
    <source>
        <strain evidence="2">742</strain>
    </source>
</reference>
<keyword evidence="1" id="KW-0812">Transmembrane</keyword>
<keyword evidence="1" id="KW-1133">Transmembrane helix</keyword>
<dbReference type="Proteomes" id="UP000824178">
    <property type="component" value="Unassembled WGS sequence"/>
</dbReference>
<evidence type="ECO:0000313" key="2">
    <source>
        <dbReference type="EMBL" id="MBU3819856.1"/>
    </source>
</evidence>
<dbReference type="AlphaFoldDB" id="A0A9E2KK75"/>
<dbReference type="Gene3D" id="2.60.320.10">
    <property type="entry name" value="N-utilization substance G protein NusG, insert domain"/>
    <property type="match status" value="1"/>
</dbReference>
<keyword evidence="1" id="KW-0472">Membrane</keyword>
<organism evidence="2 3">
    <name type="scientific">Candidatus Faecalibacterium intestinavium</name>
    <dbReference type="NCBI Taxonomy" id="2838580"/>
    <lineage>
        <taxon>Bacteria</taxon>
        <taxon>Bacillati</taxon>
        <taxon>Bacillota</taxon>
        <taxon>Clostridia</taxon>
        <taxon>Eubacteriales</taxon>
        <taxon>Oscillospiraceae</taxon>
        <taxon>Faecalibacterium</taxon>
    </lineage>
</organism>
<gene>
    <name evidence="2" type="ORF">H9864_05735</name>
</gene>
<sequence>MKSQTQTGPGGKVSPGRRIGRNAVFAAVILLAALGFYLLRSREPGLYAQVDFGMGVVERLPLKEDKDYFYEVGGYVVHLQVKDGSIAFLDSQCPDGVCEQFGWLQEEGQWACCMPAGVFVTIES</sequence>
<accession>A0A9E2KK75</accession>
<proteinExistence type="predicted"/>